<proteinExistence type="predicted"/>
<gene>
    <name evidence="2" type="ORF">VFPPC_01152</name>
</gene>
<dbReference type="AlphaFoldDB" id="A0A179G8F3"/>
<feature type="compositionally biased region" description="Polar residues" evidence="1">
    <location>
        <begin position="1"/>
        <end position="21"/>
    </location>
</feature>
<feature type="compositionally biased region" description="Polar residues" evidence="1">
    <location>
        <begin position="189"/>
        <end position="206"/>
    </location>
</feature>
<evidence type="ECO:0000313" key="2">
    <source>
        <dbReference type="EMBL" id="OAQ73449.2"/>
    </source>
</evidence>
<dbReference type="RefSeq" id="XP_018149532.2">
    <property type="nucleotide sequence ID" value="XM_018281035.2"/>
</dbReference>
<feature type="compositionally biased region" description="Basic and acidic residues" evidence="1">
    <location>
        <begin position="128"/>
        <end position="140"/>
    </location>
</feature>
<protein>
    <submittedName>
        <fullName evidence="2">Uncharacterized protein</fullName>
    </submittedName>
</protein>
<dbReference type="GeneID" id="28845029"/>
<feature type="region of interest" description="Disordered" evidence="1">
    <location>
        <begin position="1"/>
        <end position="61"/>
    </location>
</feature>
<feature type="region of interest" description="Disordered" evidence="1">
    <location>
        <begin position="114"/>
        <end position="208"/>
    </location>
</feature>
<dbReference type="OrthoDB" id="4941199at2759"/>
<organism evidence="2 3">
    <name type="scientific">Pochonia chlamydosporia 170</name>
    <dbReference type="NCBI Taxonomy" id="1380566"/>
    <lineage>
        <taxon>Eukaryota</taxon>
        <taxon>Fungi</taxon>
        <taxon>Dikarya</taxon>
        <taxon>Ascomycota</taxon>
        <taxon>Pezizomycotina</taxon>
        <taxon>Sordariomycetes</taxon>
        <taxon>Hypocreomycetidae</taxon>
        <taxon>Hypocreales</taxon>
        <taxon>Clavicipitaceae</taxon>
        <taxon>Pochonia</taxon>
    </lineage>
</organism>
<dbReference type="Proteomes" id="UP000078397">
    <property type="component" value="Unassembled WGS sequence"/>
</dbReference>
<sequence>MASSQPGQSSSTQRHPASVSEQEGDSGRPDPERESERRRVGRSRDRIHQTERESGRLWGDFSQETPGNHLLSSSQFCFVIPLRTDRRCFPHVYFVAAGRVDYLIYARVYEVNASRQPPSFPSPSRPHQRQERQPNHDRGHTHPLPGMATDLPSPAGDTDHFSTPRPYGPTTRHGRADQTHLHRRPTGSHAISTIPSRQNPSSTQPPHFSVEDQAYLRGRLPIRQPASAPTVINHFRRLPFLYQDLAEACQVRLSDVPIGTREWERRTRMAELAQRLSDKYKRFTLILPWSYIDEAIARWQSEMPHPSRFWDKVLEEVEVCANASWSVVRLWILLFITQSTLVAVAYSMLPTSGKVVLLIANSLAFVWSTTIMCETLHSRYMEKKTDEQALHDLMGGLRG</sequence>
<reference evidence="2 3" key="1">
    <citation type="journal article" date="2016" name="PLoS Pathog.">
        <title>Biosynthesis of antibiotic leucinostatins in bio-control fungus Purpureocillium lilacinum and their inhibition on phytophthora revealed by genome mining.</title>
        <authorList>
            <person name="Wang G."/>
            <person name="Liu Z."/>
            <person name="Lin R."/>
            <person name="Li E."/>
            <person name="Mao Z."/>
            <person name="Ling J."/>
            <person name="Yang Y."/>
            <person name="Yin W.B."/>
            <person name="Xie B."/>
        </authorList>
    </citation>
    <scope>NUCLEOTIDE SEQUENCE [LARGE SCALE GENOMIC DNA]</scope>
    <source>
        <strain evidence="2">170</strain>
    </source>
</reference>
<keyword evidence="3" id="KW-1185">Reference proteome</keyword>
<evidence type="ECO:0000256" key="1">
    <source>
        <dbReference type="SAM" id="MobiDB-lite"/>
    </source>
</evidence>
<evidence type="ECO:0000313" key="3">
    <source>
        <dbReference type="Proteomes" id="UP000078397"/>
    </source>
</evidence>
<dbReference type="EMBL" id="LSBJ02000001">
    <property type="protein sequence ID" value="OAQ73449.2"/>
    <property type="molecule type" value="Genomic_DNA"/>
</dbReference>
<accession>A0A179G8F3</accession>
<comment type="caution">
    <text evidence="2">The sequence shown here is derived from an EMBL/GenBank/DDBJ whole genome shotgun (WGS) entry which is preliminary data.</text>
</comment>
<feature type="compositionally biased region" description="Basic and acidic residues" evidence="1">
    <location>
        <begin position="25"/>
        <end position="55"/>
    </location>
</feature>
<name>A0A179G8F3_METCM</name>
<dbReference type="KEGG" id="pchm:VFPPC_01152"/>